<dbReference type="SMART" id="SM01035">
    <property type="entry name" value="BOP1NT"/>
    <property type="match status" value="1"/>
</dbReference>
<dbReference type="GO" id="GO:0005654">
    <property type="term" value="C:nucleoplasm"/>
    <property type="evidence" value="ECO:0007669"/>
    <property type="project" value="UniProtKB-SubCell"/>
</dbReference>
<accession>A0A914CU78</accession>
<reference evidence="11" key="1">
    <citation type="submission" date="2022-11" db="UniProtKB">
        <authorList>
            <consortium name="WormBaseParasite"/>
        </authorList>
    </citation>
    <scope>IDENTIFICATION</scope>
</reference>
<keyword evidence="1 6" id="KW-0690">Ribosome biogenesis</keyword>
<dbReference type="GO" id="GO:0070545">
    <property type="term" value="C:PeBoW complex"/>
    <property type="evidence" value="ECO:0007669"/>
    <property type="project" value="TreeGrafter"/>
</dbReference>
<feature type="region of interest" description="Disordered" evidence="8">
    <location>
        <begin position="1"/>
        <end position="33"/>
    </location>
</feature>
<comment type="similarity">
    <text evidence="6">Belongs to the WD repeat BOP1/ERB1 family.</text>
</comment>
<dbReference type="SUPFAM" id="SSF50978">
    <property type="entry name" value="WD40 repeat-like"/>
    <property type="match status" value="1"/>
</dbReference>
<keyword evidence="3 7" id="KW-0853">WD repeat</keyword>
<dbReference type="PROSITE" id="PS50294">
    <property type="entry name" value="WD_REPEATS_REGION"/>
    <property type="match status" value="1"/>
</dbReference>
<evidence type="ECO:0000313" key="11">
    <source>
        <dbReference type="WBParaSite" id="ACRNAN_scaffold1382.g20696.t1"/>
    </source>
</evidence>
<comment type="function">
    <text evidence="6">Required for maturation of ribosomal RNAs and formation of the large ribosomal subunit.</text>
</comment>
<evidence type="ECO:0000256" key="8">
    <source>
        <dbReference type="SAM" id="MobiDB-lite"/>
    </source>
</evidence>
<comment type="subcellular location">
    <subcellularLocation>
        <location evidence="6">Nucleus</location>
        <location evidence="6">Nucleolus</location>
    </subcellularLocation>
    <subcellularLocation>
        <location evidence="6">Nucleus</location>
        <location evidence="6">Nucleoplasm</location>
    </subcellularLocation>
</comment>
<dbReference type="InterPro" id="IPR012953">
    <property type="entry name" value="BOP1_N_dom"/>
</dbReference>
<dbReference type="Pfam" id="PF00400">
    <property type="entry name" value="WD40"/>
    <property type="match status" value="3"/>
</dbReference>
<sequence>MGKRKVESEEKATIAAPSTSNNEKYDSSDEEDLRNTIGNIPVEWYDDVDHVGYDLYGERITKQGSAKGEIDTFLTKLEDPDYWRSIFDRQIGSDTKLTDEQIEKLKSISTNRYPQLGYNPYTEFLDIYSSKTEIHPISNRPEDKRSFIPSADERRLVGRMVHAIKMGWTKQAEKEEKPKIYDLWSSESDNAKSKSELARIKMHWPAPKVTLPTHAESYNPPSEYLLDENELKKWDETEPEKRRISFVPQKYDALRKVPAYDKFYNERFERCLDLYLAPRQLRMKLNVDPNQLLPELPNPQDLQPFPTTLAFYMRGHNGQVRSISIEPEKGELLASGGEDSTVRLWYLPTGRCVRTFNMSAPVTCVAYCPDPQKTLVLVSCESNIVTILNADCGDKLQVSSTKNYMNSLEVENDDNQVKWKRTSDSSIEIALKDKIRQAVWHKRGDYFATVSFEASSDTVYIHQLSKCSSQKPFSKKKGHIQYVLFHPTQPLFFVATQQHVRIYDLAKCQLKKKLFTGSRWISCMQLDTHGNNLFVGGLDKVFSWIDMELSTKPWKSLKNHSAAIRSLSFHRRYPLLATASDDGTAIVYHARIPQDLMRDNELIPVKRLFGHGSQQRKKKSDDKPPLTILSVVFHPNQPWLITAGADGLIGLFTY</sequence>
<dbReference type="InterPro" id="IPR001680">
    <property type="entry name" value="WD40_rpt"/>
</dbReference>
<keyword evidence="2 6" id="KW-0698">rRNA processing</keyword>
<evidence type="ECO:0000259" key="9">
    <source>
        <dbReference type="SMART" id="SM01035"/>
    </source>
</evidence>
<dbReference type="InterPro" id="IPR028598">
    <property type="entry name" value="BOP1/Erb1"/>
</dbReference>
<dbReference type="PANTHER" id="PTHR17605:SF0">
    <property type="entry name" value="RIBOSOME BIOGENESIS PROTEIN BOP1"/>
    <property type="match status" value="1"/>
</dbReference>
<dbReference type="HAMAP" id="MF_03027">
    <property type="entry name" value="BOP1"/>
    <property type="match status" value="1"/>
</dbReference>
<protein>
    <recommendedName>
        <fullName evidence="6">Ribosome biogenesis protein BOP1 homolog</fullName>
    </recommendedName>
</protein>
<evidence type="ECO:0000256" key="7">
    <source>
        <dbReference type="PROSITE-ProRule" id="PRU00221"/>
    </source>
</evidence>
<evidence type="ECO:0000313" key="10">
    <source>
        <dbReference type="Proteomes" id="UP000887540"/>
    </source>
</evidence>
<dbReference type="InterPro" id="IPR036322">
    <property type="entry name" value="WD40_repeat_dom_sf"/>
</dbReference>
<dbReference type="PROSITE" id="PS50082">
    <property type="entry name" value="WD_REPEATS_2"/>
    <property type="match status" value="2"/>
</dbReference>
<evidence type="ECO:0000256" key="6">
    <source>
        <dbReference type="HAMAP-Rule" id="MF_03027"/>
    </source>
</evidence>
<evidence type="ECO:0000256" key="3">
    <source>
        <dbReference type="ARBA" id="ARBA00022574"/>
    </source>
</evidence>
<organism evidence="10 11">
    <name type="scientific">Acrobeloides nanus</name>
    <dbReference type="NCBI Taxonomy" id="290746"/>
    <lineage>
        <taxon>Eukaryota</taxon>
        <taxon>Metazoa</taxon>
        <taxon>Ecdysozoa</taxon>
        <taxon>Nematoda</taxon>
        <taxon>Chromadorea</taxon>
        <taxon>Rhabditida</taxon>
        <taxon>Tylenchina</taxon>
        <taxon>Cephalobomorpha</taxon>
        <taxon>Cephaloboidea</taxon>
        <taxon>Cephalobidae</taxon>
        <taxon>Acrobeloides</taxon>
    </lineage>
</organism>
<evidence type="ECO:0000256" key="5">
    <source>
        <dbReference type="ARBA" id="ARBA00023242"/>
    </source>
</evidence>
<evidence type="ECO:0000256" key="2">
    <source>
        <dbReference type="ARBA" id="ARBA00022552"/>
    </source>
</evidence>
<feature type="repeat" description="WD" evidence="7">
    <location>
        <begin position="313"/>
        <end position="355"/>
    </location>
</feature>
<dbReference type="Proteomes" id="UP000887540">
    <property type="component" value="Unplaced"/>
</dbReference>
<keyword evidence="4" id="KW-0677">Repeat</keyword>
<dbReference type="FunFam" id="2.130.10.10:FF:000576">
    <property type="entry name" value="Ribosome biogenesis protein ERB1"/>
    <property type="match status" value="1"/>
</dbReference>
<keyword evidence="5 6" id="KW-0539">Nucleus</keyword>
<proteinExistence type="inferred from homology"/>
<name>A0A914CU78_9BILA</name>
<feature type="domain" description="BOP1 N-terminal" evidence="9">
    <location>
        <begin position="45"/>
        <end position="306"/>
    </location>
</feature>
<dbReference type="Pfam" id="PF08145">
    <property type="entry name" value="BOP1NT"/>
    <property type="match status" value="1"/>
</dbReference>
<dbReference type="GO" id="GO:0030687">
    <property type="term" value="C:preribosome, large subunit precursor"/>
    <property type="evidence" value="ECO:0007669"/>
    <property type="project" value="UniProtKB-UniRule"/>
</dbReference>
<evidence type="ECO:0000256" key="4">
    <source>
        <dbReference type="ARBA" id="ARBA00022737"/>
    </source>
</evidence>
<dbReference type="WBParaSite" id="ACRNAN_scaffold1382.g20696.t1">
    <property type="protein sequence ID" value="ACRNAN_scaffold1382.g20696.t1"/>
    <property type="gene ID" value="ACRNAN_scaffold1382.g20696"/>
</dbReference>
<keyword evidence="10" id="KW-1185">Reference proteome</keyword>
<evidence type="ECO:0000256" key="1">
    <source>
        <dbReference type="ARBA" id="ARBA00022517"/>
    </source>
</evidence>
<dbReference type="AlphaFoldDB" id="A0A914CU78"/>
<dbReference type="InterPro" id="IPR015943">
    <property type="entry name" value="WD40/YVTN_repeat-like_dom_sf"/>
</dbReference>
<dbReference type="Gene3D" id="2.130.10.10">
    <property type="entry name" value="YVTN repeat-like/Quinoprotein amine dehydrogenase"/>
    <property type="match status" value="1"/>
</dbReference>
<feature type="compositionally biased region" description="Basic and acidic residues" evidence="8">
    <location>
        <begin position="1"/>
        <end position="12"/>
    </location>
</feature>
<dbReference type="GO" id="GO:0000463">
    <property type="term" value="P:maturation of LSU-rRNA from tricistronic rRNA transcript (SSU-rRNA, 5.8S rRNA, LSU-rRNA)"/>
    <property type="evidence" value="ECO:0007669"/>
    <property type="project" value="UniProtKB-UniRule"/>
</dbReference>
<dbReference type="SMART" id="SM00320">
    <property type="entry name" value="WD40"/>
    <property type="match status" value="7"/>
</dbReference>
<feature type="repeat" description="WD" evidence="7">
    <location>
        <begin position="557"/>
        <end position="598"/>
    </location>
</feature>
<dbReference type="GO" id="GO:0043021">
    <property type="term" value="F:ribonucleoprotein complex binding"/>
    <property type="evidence" value="ECO:0007669"/>
    <property type="project" value="UniProtKB-UniRule"/>
</dbReference>
<dbReference type="PANTHER" id="PTHR17605">
    <property type="entry name" value="RIBOSOME BIOGENESIS PROTEIN BOP1 BLOCK OF PROLIFERATION 1 PROTEIN"/>
    <property type="match status" value="1"/>
</dbReference>
<dbReference type="GO" id="GO:0000466">
    <property type="term" value="P:maturation of 5.8S rRNA from tricistronic rRNA transcript (SSU-rRNA, 5.8S rRNA, LSU-rRNA)"/>
    <property type="evidence" value="ECO:0007669"/>
    <property type="project" value="UniProtKB-UniRule"/>
</dbReference>